<evidence type="ECO:0000259" key="4">
    <source>
        <dbReference type="PROSITE" id="PS00624"/>
    </source>
</evidence>
<reference evidence="5 6" key="1">
    <citation type="journal article" date="2016" name="Genome Biol. Evol.">
        <title>Draft genome sequence of an aflatoxigenic Aspergillus species, A. bombycis.</title>
        <authorList>
            <person name="Moore G.G."/>
            <person name="Mack B.M."/>
            <person name="Beltz S.B."/>
            <person name="Gilbert M.K."/>
        </authorList>
    </citation>
    <scope>NUCLEOTIDE SEQUENCE [LARGE SCALE GENOMIC DNA]</scope>
    <source>
        <strain evidence="6">NRRL 26010</strain>
    </source>
</reference>
<sequence>MLLLRSFVLSLVISPLLASGHKTNHQGLHDAQKRSANNSYLASDNATEYDYVVVGSGPGGGPLAARLAIAGYKVLLIDAGDDQGNATKHQVPALQLQSTEYEPMRWDYFVNHYSNLARQEEDSKMTYRTPSGDLHVGPNSPANSEPLGILYPRAGTLGGCSAHNAMITILAYDSDWDNIASVTGDDSWSAKKMRDYFKRLERNRYLPNSVAGHGFDGWLTTSLTQLKLVLEDQKLLSLVVAAATAAGQNLLGKIVNTVTGLSDILLRDLNNDGANRDQQVGLFQVPLAVEIPEYRRTGPRDILMDTVNAANTDGSRKYHLDIQLNTLVTNVRFESSGNKPRATGVDYIKGRSLYRADPRSESAPVGTPGYANAAREVILSAGTFNTPQLLKLSGIGPKDELNKWNISVLVDLPGVGTNLQDRYETGLVGKAPTDFTLTTKCTFMDSLPDPCLEQWQNNTLDKGTYTTNGIAIAIIQKSSASDGEPDLLISGAPANFQGYFPGYSYKALKDAQHWTWIVLKSHSRNNAGTVELRSTDPKDTPIINFNSFDTGITEDDADSKDLQAVYEAMEFSRRIFDNIVPLDGSFEEIWPGPNVTTEAELKKFIKREAWGHHACCTNPIGPDTDKDSVLDSRFRVRGVDGLRVVDASVFPKIPGYYIALPIYMVSEKAADVIISDAA</sequence>
<protein>
    <submittedName>
        <fullName evidence="5">Putative choline dehydrogenase</fullName>
    </submittedName>
</protein>
<dbReference type="PROSITE" id="PS00624">
    <property type="entry name" value="GMC_OXRED_2"/>
    <property type="match status" value="1"/>
</dbReference>
<keyword evidence="6" id="KW-1185">Reference proteome</keyword>
<organism evidence="5 6">
    <name type="scientific">Aspergillus bombycis</name>
    <dbReference type="NCBI Taxonomy" id="109264"/>
    <lineage>
        <taxon>Eukaryota</taxon>
        <taxon>Fungi</taxon>
        <taxon>Dikarya</taxon>
        <taxon>Ascomycota</taxon>
        <taxon>Pezizomycotina</taxon>
        <taxon>Eurotiomycetes</taxon>
        <taxon>Eurotiomycetidae</taxon>
        <taxon>Eurotiales</taxon>
        <taxon>Aspergillaceae</taxon>
        <taxon>Aspergillus</taxon>
    </lineage>
</organism>
<comment type="cofactor">
    <cofactor evidence="2">
        <name>FAD</name>
        <dbReference type="ChEBI" id="CHEBI:57692"/>
    </cofactor>
</comment>
<dbReference type="RefSeq" id="XP_022384593.1">
    <property type="nucleotide sequence ID" value="XM_022537890.1"/>
</dbReference>
<dbReference type="InterPro" id="IPR000172">
    <property type="entry name" value="GMC_OxRdtase_N"/>
</dbReference>
<keyword evidence="3" id="KW-0732">Signal</keyword>
<dbReference type="PIRSF" id="PIRSF000137">
    <property type="entry name" value="Alcohol_oxidase"/>
    <property type="match status" value="1"/>
</dbReference>
<dbReference type="InterPro" id="IPR012132">
    <property type="entry name" value="GMC_OxRdtase"/>
</dbReference>
<evidence type="ECO:0000313" key="5">
    <source>
        <dbReference type="EMBL" id="OGM40876.1"/>
    </source>
</evidence>
<feature type="domain" description="Glucose-methanol-choline oxidoreductase N-terminal" evidence="4">
    <location>
        <begin position="382"/>
        <end position="396"/>
    </location>
</feature>
<gene>
    <name evidence="5" type="ORF">ABOM_010762</name>
</gene>
<feature type="chain" id="PRO_5009533950" evidence="3">
    <location>
        <begin position="19"/>
        <end position="678"/>
    </location>
</feature>
<dbReference type="AlphaFoldDB" id="A0A1F7ZN37"/>
<dbReference type="Pfam" id="PF00732">
    <property type="entry name" value="GMC_oxred_N"/>
    <property type="match status" value="1"/>
</dbReference>
<dbReference type="PANTHER" id="PTHR11552:SF213">
    <property type="entry name" value="DEHYDROGENASE, PUTATIVE-RELATED"/>
    <property type="match status" value="1"/>
</dbReference>
<feature type="binding site" evidence="2">
    <location>
        <position position="328"/>
    </location>
    <ligand>
        <name>FAD</name>
        <dbReference type="ChEBI" id="CHEBI:57692"/>
    </ligand>
</feature>
<evidence type="ECO:0000256" key="1">
    <source>
        <dbReference type="ARBA" id="ARBA00010790"/>
    </source>
</evidence>
<dbReference type="SUPFAM" id="SSF54373">
    <property type="entry name" value="FAD-linked reductases, C-terminal domain"/>
    <property type="match status" value="1"/>
</dbReference>
<dbReference type="Pfam" id="PF05199">
    <property type="entry name" value="GMC_oxred_C"/>
    <property type="match status" value="1"/>
</dbReference>
<dbReference type="OrthoDB" id="269227at2759"/>
<dbReference type="SUPFAM" id="SSF51905">
    <property type="entry name" value="FAD/NAD(P)-binding domain"/>
    <property type="match status" value="1"/>
</dbReference>
<dbReference type="PANTHER" id="PTHR11552">
    <property type="entry name" value="GLUCOSE-METHANOL-CHOLINE GMC OXIDOREDUCTASE"/>
    <property type="match status" value="1"/>
</dbReference>
<name>A0A1F7ZN37_9EURO</name>
<dbReference type="GeneID" id="34454152"/>
<dbReference type="STRING" id="109264.A0A1F7ZN37"/>
<feature type="signal peptide" evidence="3">
    <location>
        <begin position="1"/>
        <end position="18"/>
    </location>
</feature>
<evidence type="ECO:0000313" key="6">
    <source>
        <dbReference type="Proteomes" id="UP000179179"/>
    </source>
</evidence>
<evidence type="ECO:0000256" key="2">
    <source>
        <dbReference type="PIRSR" id="PIRSR000137-2"/>
    </source>
</evidence>
<dbReference type="InterPro" id="IPR036188">
    <property type="entry name" value="FAD/NAD-bd_sf"/>
</dbReference>
<evidence type="ECO:0000256" key="3">
    <source>
        <dbReference type="SAM" id="SignalP"/>
    </source>
</evidence>
<dbReference type="Gene3D" id="3.50.50.60">
    <property type="entry name" value="FAD/NAD(P)-binding domain"/>
    <property type="match status" value="1"/>
</dbReference>
<dbReference type="GO" id="GO:0016614">
    <property type="term" value="F:oxidoreductase activity, acting on CH-OH group of donors"/>
    <property type="evidence" value="ECO:0007669"/>
    <property type="project" value="InterPro"/>
</dbReference>
<dbReference type="InterPro" id="IPR007867">
    <property type="entry name" value="GMC_OxRtase_C"/>
</dbReference>
<proteinExistence type="inferred from homology"/>
<keyword evidence="2" id="KW-0274">FAD</keyword>
<dbReference type="EMBL" id="LYCR01000128">
    <property type="protein sequence ID" value="OGM40876.1"/>
    <property type="molecule type" value="Genomic_DNA"/>
</dbReference>
<comment type="similarity">
    <text evidence="1">Belongs to the GMC oxidoreductase family.</text>
</comment>
<accession>A0A1F7ZN37</accession>
<comment type="caution">
    <text evidence="5">The sequence shown here is derived from an EMBL/GenBank/DDBJ whole genome shotgun (WGS) entry which is preliminary data.</text>
</comment>
<dbReference type="Proteomes" id="UP000179179">
    <property type="component" value="Unassembled WGS sequence"/>
</dbReference>
<dbReference type="GO" id="GO:0050660">
    <property type="term" value="F:flavin adenine dinucleotide binding"/>
    <property type="evidence" value="ECO:0007669"/>
    <property type="project" value="InterPro"/>
</dbReference>
<keyword evidence="2" id="KW-0285">Flavoprotein</keyword>
<dbReference type="Gene3D" id="3.30.560.10">
    <property type="entry name" value="Glucose Oxidase, domain 3"/>
    <property type="match status" value="1"/>
</dbReference>